<keyword evidence="2" id="KW-0902">Two-component regulatory system</keyword>
<gene>
    <name evidence="8" type="ORF">CRV04_06730</name>
</gene>
<dbReference type="InterPro" id="IPR039420">
    <property type="entry name" value="WalR-like"/>
</dbReference>
<dbReference type="InterPro" id="IPR011006">
    <property type="entry name" value="CheY-like_superfamily"/>
</dbReference>
<dbReference type="EMBL" id="PDKN01000003">
    <property type="protein sequence ID" value="RXJ58197.1"/>
    <property type="molecule type" value="Genomic_DNA"/>
</dbReference>
<dbReference type="PANTHER" id="PTHR48111:SF22">
    <property type="entry name" value="REGULATOR OF RPOS"/>
    <property type="match status" value="1"/>
</dbReference>
<dbReference type="PANTHER" id="PTHR48111">
    <property type="entry name" value="REGULATOR OF RPOS"/>
    <property type="match status" value="1"/>
</dbReference>
<accession>A0A4Q0XSS8</accession>
<evidence type="ECO:0000256" key="4">
    <source>
        <dbReference type="ARBA" id="ARBA00023125"/>
    </source>
</evidence>
<keyword evidence="3" id="KW-0805">Transcription regulation</keyword>
<organism evidence="8 9">
    <name type="scientific">Candidatus Marinarcus aquaticus</name>
    <dbReference type="NCBI Taxonomy" id="2044504"/>
    <lineage>
        <taxon>Bacteria</taxon>
        <taxon>Pseudomonadati</taxon>
        <taxon>Campylobacterota</taxon>
        <taxon>Epsilonproteobacteria</taxon>
        <taxon>Campylobacterales</taxon>
        <taxon>Arcobacteraceae</taxon>
        <taxon>Candidatus Marinarcus</taxon>
    </lineage>
</organism>
<dbReference type="CDD" id="cd00383">
    <property type="entry name" value="trans_reg_C"/>
    <property type="match status" value="1"/>
</dbReference>
<evidence type="ECO:0000259" key="7">
    <source>
        <dbReference type="PROSITE" id="PS51755"/>
    </source>
</evidence>
<dbReference type="RefSeq" id="WP_128996060.1">
    <property type="nucleotide sequence ID" value="NZ_PDKN01000003.1"/>
</dbReference>
<proteinExistence type="predicted"/>
<comment type="caution">
    <text evidence="8">The sequence shown here is derived from an EMBL/GenBank/DDBJ whole genome shotgun (WGS) entry which is preliminary data.</text>
</comment>
<evidence type="ECO:0000256" key="3">
    <source>
        <dbReference type="ARBA" id="ARBA00023015"/>
    </source>
</evidence>
<dbReference type="PROSITE" id="PS51755">
    <property type="entry name" value="OMPR_PHOB"/>
    <property type="match status" value="1"/>
</dbReference>
<evidence type="ECO:0000256" key="5">
    <source>
        <dbReference type="ARBA" id="ARBA00023163"/>
    </source>
</evidence>
<dbReference type="GO" id="GO:0032993">
    <property type="term" value="C:protein-DNA complex"/>
    <property type="evidence" value="ECO:0007669"/>
    <property type="project" value="TreeGrafter"/>
</dbReference>
<dbReference type="InterPro" id="IPR016032">
    <property type="entry name" value="Sig_transdc_resp-reg_C-effctor"/>
</dbReference>
<dbReference type="AlphaFoldDB" id="A0A4Q0XSS8"/>
<dbReference type="GO" id="GO:0000976">
    <property type="term" value="F:transcription cis-regulatory region binding"/>
    <property type="evidence" value="ECO:0007669"/>
    <property type="project" value="TreeGrafter"/>
</dbReference>
<evidence type="ECO:0000313" key="9">
    <source>
        <dbReference type="Proteomes" id="UP000290657"/>
    </source>
</evidence>
<reference evidence="8 9" key="1">
    <citation type="submission" date="2017-10" db="EMBL/GenBank/DDBJ databases">
        <title>Genomics of the genus Arcobacter.</title>
        <authorList>
            <person name="Perez-Cataluna A."/>
            <person name="Figueras M.J."/>
        </authorList>
    </citation>
    <scope>NUCLEOTIDE SEQUENCE [LARGE SCALE GENOMIC DNA]</scope>
    <source>
        <strain evidence="8 9">CECT 8987</strain>
    </source>
</reference>
<keyword evidence="1" id="KW-0597">Phosphoprotein</keyword>
<dbReference type="SMART" id="SM00862">
    <property type="entry name" value="Trans_reg_C"/>
    <property type="match status" value="1"/>
</dbReference>
<dbReference type="SUPFAM" id="SSF46894">
    <property type="entry name" value="C-terminal effector domain of the bipartite response regulators"/>
    <property type="match status" value="1"/>
</dbReference>
<keyword evidence="9" id="KW-1185">Reference proteome</keyword>
<dbReference type="SUPFAM" id="SSF52172">
    <property type="entry name" value="CheY-like"/>
    <property type="match status" value="1"/>
</dbReference>
<evidence type="ECO:0000256" key="2">
    <source>
        <dbReference type="ARBA" id="ARBA00023012"/>
    </source>
</evidence>
<evidence type="ECO:0000256" key="6">
    <source>
        <dbReference type="PROSITE-ProRule" id="PRU01091"/>
    </source>
</evidence>
<sequence>MRLLSWGINESLINDLEEKDLYICDVAEDESDALYHAEVRYYNAILIRTESLIVCKRFLKTINAKTCAFIVLTKNQDKAFELELLKEGAISVIHEPVSNELVFAKLQSVHRENFVQRFNFKDYFIIDKEKKQVVDLYDNKINIKGKSFEILSYLLKNRHLPVISKDEIIGVLWDEPEMVSNNIVEVNINLIRNEIRKNFDLDLVSTIRNRGYKIINHSNK</sequence>
<dbReference type="InterPro" id="IPR036388">
    <property type="entry name" value="WH-like_DNA-bd_sf"/>
</dbReference>
<dbReference type="OrthoDB" id="5365458at2"/>
<dbReference type="Gene3D" id="3.40.50.2300">
    <property type="match status" value="1"/>
</dbReference>
<dbReference type="InterPro" id="IPR001867">
    <property type="entry name" value="OmpR/PhoB-type_DNA-bd"/>
</dbReference>
<feature type="DNA-binding region" description="OmpR/PhoB-type" evidence="6">
    <location>
        <begin position="115"/>
        <end position="216"/>
    </location>
</feature>
<dbReference type="Proteomes" id="UP000290657">
    <property type="component" value="Unassembled WGS sequence"/>
</dbReference>
<dbReference type="GO" id="GO:0005829">
    <property type="term" value="C:cytosol"/>
    <property type="evidence" value="ECO:0007669"/>
    <property type="project" value="TreeGrafter"/>
</dbReference>
<evidence type="ECO:0000313" key="8">
    <source>
        <dbReference type="EMBL" id="RXJ58197.1"/>
    </source>
</evidence>
<keyword evidence="5" id="KW-0804">Transcription</keyword>
<protein>
    <recommendedName>
        <fullName evidence="7">OmpR/PhoB-type domain-containing protein</fullName>
    </recommendedName>
</protein>
<dbReference type="Pfam" id="PF00486">
    <property type="entry name" value="Trans_reg_C"/>
    <property type="match status" value="1"/>
</dbReference>
<name>A0A4Q0XSS8_9BACT</name>
<evidence type="ECO:0000256" key="1">
    <source>
        <dbReference type="ARBA" id="ARBA00022553"/>
    </source>
</evidence>
<dbReference type="Gene3D" id="1.10.10.10">
    <property type="entry name" value="Winged helix-like DNA-binding domain superfamily/Winged helix DNA-binding domain"/>
    <property type="match status" value="1"/>
</dbReference>
<feature type="domain" description="OmpR/PhoB-type" evidence="7">
    <location>
        <begin position="115"/>
        <end position="216"/>
    </location>
</feature>
<keyword evidence="4 6" id="KW-0238">DNA-binding</keyword>
<dbReference type="GO" id="GO:0000156">
    <property type="term" value="F:phosphorelay response regulator activity"/>
    <property type="evidence" value="ECO:0007669"/>
    <property type="project" value="TreeGrafter"/>
</dbReference>
<dbReference type="GO" id="GO:0006355">
    <property type="term" value="P:regulation of DNA-templated transcription"/>
    <property type="evidence" value="ECO:0007669"/>
    <property type="project" value="InterPro"/>
</dbReference>